<evidence type="ECO:0000259" key="1">
    <source>
        <dbReference type="Pfam" id="PF02350"/>
    </source>
</evidence>
<gene>
    <name evidence="2" type="ORF">A2V69_01495</name>
</gene>
<dbReference type="EMBL" id="MHMT01000003">
    <property type="protein sequence ID" value="OGZ33227.1"/>
    <property type="molecule type" value="Genomic_DNA"/>
</dbReference>
<name>A0A1G2F5M2_9BACT</name>
<dbReference type="PANTHER" id="PTHR43174:SF3">
    <property type="entry name" value="UDP-N-ACETYLGLUCOSAMINE 2-EPIMERASE"/>
    <property type="match status" value="1"/>
</dbReference>
<protein>
    <submittedName>
        <fullName evidence="2">UDP-N-acetyl-D-glucosamine 2-epimerase, UDP-hydrolysing</fullName>
    </submittedName>
</protein>
<dbReference type="InterPro" id="IPR029767">
    <property type="entry name" value="WecB-like"/>
</dbReference>
<comment type="caution">
    <text evidence="2">The sequence shown here is derived from an EMBL/GenBank/DDBJ whole genome shotgun (WGS) entry which is preliminary data.</text>
</comment>
<dbReference type="GO" id="GO:0004553">
    <property type="term" value="F:hydrolase activity, hydrolyzing O-glycosyl compounds"/>
    <property type="evidence" value="ECO:0007669"/>
    <property type="project" value="InterPro"/>
</dbReference>
<dbReference type="CDD" id="cd03786">
    <property type="entry name" value="GTB_UDP-GlcNAc_2-Epimerase"/>
    <property type="match status" value="1"/>
</dbReference>
<organism evidence="2 3">
    <name type="scientific">Candidatus Portnoybacteria bacterium RBG_13_40_8</name>
    <dbReference type="NCBI Taxonomy" id="1801990"/>
    <lineage>
        <taxon>Bacteria</taxon>
        <taxon>Candidatus Portnoyibacteriota</taxon>
    </lineage>
</organism>
<dbReference type="Proteomes" id="UP000177810">
    <property type="component" value="Unassembled WGS sequence"/>
</dbReference>
<dbReference type="InterPro" id="IPR020004">
    <property type="entry name" value="UDP-GlcNAc_Epase"/>
</dbReference>
<feature type="domain" description="UDP-N-acetylglucosamine 2-epimerase" evidence="1">
    <location>
        <begin position="28"/>
        <end position="373"/>
    </location>
</feature>
<reference evidence="2 3" key="1">
    <citation type="journal article" date="2016" name="Nat. Commun.">
        <title>Thousands of microbial genomes shed light on interconnected biogeochemical processes in an aquifer system.</title>
        <authorList>
            <person name="Anantharaman K."/>
            <person name="Brown C.T."/>
            <person name="Hug L.A."/>
            <person name="Sharon I."/>
            <person name="Castelle C.J."/>
            <person name="Probst A.J."/>
            <person name="Thomas B.C."/>
            <person name="Singh A."/>
            <person name="Wilkins M.J."/>
            <person name="Karaoz U."/>
            <person name="Brodie E.L."/>
            <person name="Williams K.H."/>
            <person name="Hubbard S.S."/>
            <person name="Banfield J.F."/>
        </authorList>
    </citation>
    <scope>NUCLEOTIDE SEQUENCE [LARGE SCALE GENOMIC DNA]</scope>
</reference>
<dbReference type="Gene3D" id="3.40.50.2000">
    <property type="entry name" value="Glycogen Phosphorylase B"/>
    <property type="match status" value="2"/>
</dbReference>
<dbReference type="GO" id="GO:0006047">
    <property type="term" value="P:UDP-N-acetylglucosamine metabolic process"/>
    <property type="evidence" value="ECO:0007669"/>
    <property type="project" value="InterPro"/>
</dbReference>
<evidence type="ECO:0000313" key="2">
    <source>
        <dbReference type="EMBL" id="OGZ33227.1"/>
    </source>
</evidence>
<dbReference type="PANTHER" id="PTHR43174">
    <property type="entry name" value="UDP-N-ACETYLGLUCOSAMINE 2-EPIMERASE"/>
    <property type="match status" value="1"/>
</dbReference>
<sequence length="389" mass="43727">MNQTKKRKICFVITSTIHYARSKLILVKLKKRDDVDLQIVIGGSAILSKYGEVDKWLKHDGLDVSAVVSITLEGGNNVSMAKTAGLGVIEFTSTFEKLKPDIVVLRADRYEVLSAAIAAAYLNIPIAHIEGGDVSGNIDESVRHAITKLAHIHFATNEDSKKRIIQMGERPDYVFNVGCPGLEIAAKNNFKITNRIINNMGLGARVDINKNFLIVTQHPVTTEIEMNEKNIIETIKSISELNIPTIWFWPNVDAGTDRISGMLRRYREKHNLDRSVLFIKFLLPEEFISLLKKTSCLVGNSSAGIKECSYLKIPVVNIGTRQDGRMRAENVIDVDYDRRKIKKAILKQISHGPYPSSDIYYKPNSSKKIVDILSNINLYIQKKFNDDNV</sequence>
<dbReference type="InterPro" id="IPR003331">
    <property type="entry name" value="UDP_GlcNAc_Epimerase_2_dom"/>
</dbReference>
<dbReference type="Pfam" id="PF02350">
    <property type="entry name" value="Epimerase_2"/>
    <property type="match status" value="1"/>
</dbReference>
<dbReference type="AlphaFoldDB" id="A0A1G2F5M2"/>
<accession>A0A1G2F5M2</accession>
<proteinExistence type="predicted"/>
<dbReference type="STRING" id="1801990.A2V69_01495"/>
<dbReference type="SUPFAM" id="SSF53756">
    <property type="entry name" value="UDP-Glycosyltransferase/glycogen phosphorylase"/>
    <property type="match status" value="1"/>
</dbReference>
<dbReference type="NCBIfam" id="TIGR03568">
    <property type="entry name" value="NeuC_NnaA"/>
    <property type="match status" value="1"/>
</dbReference>
<evidence type="ECO:0000313" key="3">
    <source>
        <dbReference type="Proteomes" id="UP000177810"/>
    </source>
</evidence>